<dbReference type="EMBL" id="JBHMEZ010000012">
    <property type="protein sequence ID" value="MFB9053817.1"/>
    <property type="molecule type" value="Genomic_DNA"/>
</dbReference>
<comment type="caution">
    <text evidence="1">The sequence shown here is derived from an EMBL/GenBank/DDBJ whole genome shotgun (WGS) entry which is preliminary data.</text>
</comment>
<sequence>MINNNLVLLGLGSRTTTYYLSVLNDLYNKENGEYSTCPLVVFNVDFNDVNSLLPNTSETLDRLVEGYLRDMESFKPNAIIIPNITLHETVDRLHNDSEVLHPLHLTVSKLKQNNWGKIVLFGSLYSMRSDYISSYFKANTIEVISLSEDDMAFIDTVRKEVYKGTETATLVEKFHKLIARYAAKYPVVLGCTELSVLNPKNNEHIMDMAQVQMETAIGSMR</sequence>
<proteinExistence type="predicted"/>
<protein>
    <submittedName>
        <fullName evidence="1">Aspartate/glutamate racemase family protein</fullName>
    </submittedName>
</protein>
<dbReference type="Proteomes" id="UP001589605">
    <property type="component" value="Unassembled WGS sequence"/>
</dbReference>
<organism evidence="1 2">
    <name type="scientific">Formosa undariae</name>
    <dbReference type="NCBI Taxonomy" id="1325436"/>
    <lineage>
        <taxon>Bacteria</taxon>
        <taxon>Pseudomonadati</taxon>
        <taxon>Bacteroidota</taxon>
        <taxon>Flavobacteriia</taxon>
        <taxon>Flavobacteriales</taxon>
        <taxon>Flavobacteriaceae</taxon>
        <taxon>Formosa</taxon>
    </lineage>
</organism>
<dbReference type="InterPro" id="IPR001920">
    <property type="entry name" value="Asp/Glu_race"/>
</dbReference>
<gene>
    <name evidence="1" type="ORF">ACFFVB_12090</name>
</gene>
<evidence type="ECO:0000313" key="1">
    <source>
        <dbReference type="EMBL" id="MFB9053817.1"/>
    </source>
</evidence>
<evidence type="ECO:0000313" key="2">
    <source>
        <dbReference type="Proteomes" id="UP001589605"/>
    </source>
</evidence>
<dbReference type="RefSeq" id="WP_382383122.1">
    <property type="nucleotide sequence ID" value="NZ_JBHMEZ010000012.1"/>
</dbReference>
<dbReference type="Pfam" id="PF01177">
    <property type="entry name" value="Asp_Glu_race"/>
    <property type="match status" value="1"/>
</dbReference>
<dbReference type="InterPro" id="IPR015942">
    <property type="entry name" value="Asp/Glu/hydantoin_racemase"/>
</dbReference>
<accession>A0ABV5F322</accession>
<name>A0ABV5F322_9FLAO</name>
<reference evidence="1 2" key="1">
    <citation type="submission" date="2024-09" db="EMBL/GenBank/DDBJ databases">
        <authorList>
            <person name="Sun Q."/>
            <person name="Mori K."/>
        </authorList>
    </citation>
    <scope>NUCLEOTIDE SEQUENCE [LARGE SCALE GENOMIC DNA]</scope>
    <source>
        <strain evidence="1 2">CECT 8286</strain>
    </source>
</reference>
<dbReference type="Gene3D" id="3.40.50.1860">
    <property type="match status" value="2"/>
</dbReference>
<keyword evidence="2" id="KW-1185">Reference proteome</keyword>
<dbReference type="SUPFAM" id="SSF53681">
    <property type="entry name" value="Aspartate/glutamate racemase"/>
    <property type="match status" value="2"/>
</dbReference>